<comment type="caution">
    <text evidence="11">The sequence shown here is derived from an EMBL/GenBank/DDBJ whole genome shotgun (WGS) entry which is preliminary data.</text>
</comment>
<keyword evidence="4 9" id="KW-0812">Transmembrane</keyword>
<feature type="region of interest" description="Disordered" evidence="8">
    <location>
        <begin position="1"/>
        <end position="44"/>
    </location>
</feature>
<gene>
    <name evidence="11" type="ORF">CEP54_008206</name>
</gene>
<dbReference type="STRING" id="1325734.A0A428PX49"/>
<dbReference type="PROSITE" id="PS50850">
    <property type="entry name" value="MFS"/>
    <property type="match status" value="1"/>
</dbReference>
<dbReference type="GO" id="GO:0015791">
    <property type="term" value="P:polyol transmembrane transport"/>
    <property type="evidence" value="ECO:0007669"/>
    <property type="project" value="UniProtKB-ARBA"/>
</dbReference>
<evidence type="ECO:0000313" key="12">
    <source>
        <dbReference type="Proteomes" id="UP000288168"/>
    </source>
</evidence>
<dbReference type="AlphaFoldDB" id="A0A428PX49"/>
<evidence type="ECO:0000256" key="3">
    <source>
        <dbReference type="ARBA" id="ARBA00022448"/>
    </source>
</evidence>
<proteinExistence type="inferred from homology"/>
<dbReference type="Pfam" id="PF00083">
    <property type="entry name" value="Sugar_tr"/>
    <property type="match status" value="1"/>
</dbReference>
<keyword evidence="6 9" id="KW-0472">Membrane</keyword>
<feature type="domain" description="Major facilitator superfamily (MFS) profile" evidence="10">
    <location>
        <begin position="122"/>
        <end position="556"/>
    </location>
</feature>
<dbReference type="InterPro" id="IPR036259">
    <property type="entry name" value="MFS_trans_sf"/>
</dbReference>
<dbReference type="Proteomes" id="UP000288168">
    <property type="component" value="Unassembled WGS sequence"/>
</dbReference>
<dbReference type="GO" id="GO:0016020">
    <property type="term" value="C:membrane"/>
    <property type="evidence" value="ECO:0007669"/>
    <property type="project" value="UniProtKB-SubCell"/>
</dbReference>
<feature type="transmembrane region" description="Helical" evidence="9">
    <location>
        <begin position="406"/>
        <end position="428"/>
    </location>
</feature>
<feature type="transmembrane region" description="Helical" evidence="9">
    <location>
        <begin position="213"/>
        <end position="235"/>
    </location>
</feature>
<dbReference type="PANTHER" id="PTHR48020:SF26">
    <property type="entry name" value="MYO-INOSITOL TRANSPORTER, PUTATIVE (AFU_ORTHOLOGUE AFUA_4G01560)-RELATED"/>
    <property type="match status" value="1"/>
</dbReference>
<feature type="transmembrane region" description="Helical" evidence="9">
    <location>
        <begin position="373"/>
        <end position="391"/>
    </location>
</feature>
<evidence type="ECO:0000256" key="1">
    <source>
        <dbReference type="ARBA" id="ARBA00004141"/>
    </source>
</evidence>
<dbReference type="Gene3D" id="1.20.1250.20">
    <property type="entry name" value="MFS general substrate transporter like domains"/>
    <property type="match status" value="1"/>
</dbReference>
<evidence type="ECO:0000256" key="6">
    <source>
        <dbReference type="ARBA" id="ARBA00023136"/>
    </source>
</evidence>
<accession>A0A428PX49</accession>
<reference evidence="11 12" key="1">
    <citation type="submission" date="2017-06" db="EMBL/GenBank/DDBJ databases">
        <title>Comparative genomic analysis of Ambrosia Fusariam Clade fungi.</title>
        <authorList>
            <person name="Stajich J.E."/>
            <person name="Carrillo J."/>
            <person name="Kijimoto T."/>
            <person name="Eskalen A."/>
            <person name="O'Donnell K."/>
            <person name="Kasson M."/>
        </authorList>
    </citation>
    <scope>NUCLEOTIDE SEQUENCE [LARGE SCALE GENOMIC DNA]</scope>
    <source>
        <strain evidence="11 12">NRRL62584</strain>
    </source>
</reference>
<dbReference type="InterPro" id="IPR003663">
    <property type="entry name" value="Sugar/inositol_transpt"/>
</dbReference>
<keyword evidence="3 7" id="KW-0813">Transport</keyword>
<dbReference type="OrthoDB" id="5290825at2759"/>
<dbReference type="SUPFAM" id="SSF103473">
    <property type="entry name" value="MFS general substrate transporter"/>
    <property type="match status" value="1"/>
</dbReference>
<dbReference type="GO" id="GO:0015798">
    <property type="term" value="P:myo-inositol transport"/>
    <property type="evidence" value="ECO:0007669"/>
    <property type="project" value="UniProtKB-ARBA"/>
</dbReference>
<dbReference type="FunFam" id="1.20.1250.20:FF:000474">
    <property type="entry name" value="Sugar transporter, putative"/>
    <property type="match status" value="1"/>
</dbReference>
<dbReference type="InterPro" id="IPR050814">
    <property type="entry name" value="Myo-inositol_Transporter"/>
</dbReference>
<dbReference type="EMBL" id="NKCI01000080">
    <property type="protein sequence ID" value="RSL57585.1"/>
    <property type="molecule type" value="Genomic_DNA"/>
</dbReference>
<feature type="transmembrane region" description="Helical" evidence="9">
    <location>
        <begin position="189"/>
        <end position="207"/>
    </location>
</feature>
<sequence length="614" mass="70009">MALPEANDEAIHHEDVLSSHRDSSSGNEKEAIDSAPISTGARLNNPLAGMTREQVIADVEAFVSERGLEEHRDDFIKGALVAQVNNQPGAFETIDLLSEEDKYYLRREETHRWSQPFRLYFLCTLCAGCAIVQGMDQTAVNGAQLFYFDEWNITNRWLQGLINGAPYLCSSVVGCWSSPFLNKYLGRRGTIFTSCAFSLVTGFWMAVCQSWHNFIAARFVLGFAVGPMSSTTPVYSAESTPKNIRGALTMMWQMWTAFGIAVGMIISVAFKDCDFLGENSQWRWIMAPTSVPPLIVMCQVYFCPESPRWYMEKGRFDKAYESTRRLQHCAVQATRDMYYASKLLDAEAKQREGHNAFKEFFTVRRNRRAAQSAWFCMFMQQFCGVNVIAYYPTSIFEGANYGRTNALLISMGAGLINWLFAIPAVYTIDTFGRRNLLLITFPLMSLFLFFTAFSFMIPNQQSMIGCVTTGLYVFMACYSPGMGPVPFTYSAEAFPLHVRDIGMASSTSITWCFNFIISLTWPPVRERLSDSGGFCYYAAWNLFGWVMAYFFLPETKNLTLEEFDSVFTMKNRDHAGYYLKKLPWYIKKYLLFQDVAPFPPLYNDRTVFQTDMKQ</sequence>
<feature type="transmembrane region" description="Helical" evidence="9">
    <location>
        <begin position="534"/>
        <end position="552"/>
    </location>
</feature>
<comment type="similarity">
    <text evidence="2 7">Belongs to the major facilitator superfamily. Sugar transporter (TC 2.A.1.1) family.</text>
</comment>
<feature type="transmembrane region" description="Helical" evidence="9">
    <location>
        <begin position="435"/>
        <end position="457"/>
    </location>
</feature>
<comment type="subcellular location">
    <subcellularLocation>
        <location evidence="1">Membrane</location>
        <topology evidence="1">Multi-pass membrane protein</topology>
    </subcellularLocation>
</comment>
<keyword evidence="12" id="KW-1185">Reference proteome</keyword>
<evidence type="ECO:0000256" key="4">
    <source>
        <dbReference type="ARBA" id="ARBA00022692"/>
    </source>
</evidence>
<dbReference type="GO" id="GO:0022857">
    <property type="term" value="F:transmembrane transporter activity"/>
    <property type="evidence" value="ECO:0007669"/>
    <property type="project" value="InterPro"/>
</dbReference>
<feature type="transmembrane region" description="Helical" evidence="9">
    <location>
        <begin position="501"/>
        <end position="522"/>
    </location>
</feature>
<evidence type="ECO:0000259" key="10">
    <source>
        <dbReference type="PROSITE" id="PS50850"/>
    </source>
</evidence>
<dbReference type="PRINTS" id="PR00171">
    <property type="entry name" value="SUGRTRNSPORT"/>
</dbReference>
<evidence type="ECO:0000256" key="8">
    <source>
        <dbReference type="SAM" id="MobiDB-lite"/>
    </source>
</evidence>
<feature type="compositionally biased region" description="Basic and acidic residues" evidence="8">
    <location>
        <begin position="9"/>
        <end position="32"/>
    </location>
</feature>
<evidence type="ECO:0000256" key="9">
    <source>
        <dbReference type="SAM" id="Phobius"/>
    </source>
</evidence>
<organism evidence="11 12">
    <name type="scientific">Fusarium duplospermum</name>
    <dbReference type="NCBI Taxonomy" id="1325734"/>
    <lineage>
        <taxon>Eukaryota</taxon>
        <taxon>Fungi</taxon>
        <taxon>Dikarya</taxon>
        <taxon>Ascomycota</taxon>
        <taxon>Pezizomycotina</taxon>
        <taxon>Sordariomycetes</taxon>
        <taxon>Hypocreomycetidae</taxon>
        <taxon>Hypocreales</taxon>
        <taxon>Nectriaceae</taxon>
        <taxon>Fusarium</taxon>
        <taxon>Fusarium solani species complex</taxon>
    </lineage>
</organism>
<name>A0A428PX49_9HYPO</name>
<dbReference type="InterPro" id="IPR020846">
    <property type="entry name" value="MFS_dom"/>
</dbReference>
<feature type="transmembrane region" description="Helical" evidence="9">
    <location>
        <begin position="469"/>
        <end position="489"/>
    </location>
</feature>
<evidence type="ECO:0000256" key="5">
    <source>
        <dbReference type="ARBA" id="ARBA00022989"/>
    </source>
</evidence>
<evidence type="ECO:0000313" key="11">
    <source>
        <dbReference type="EMBL" id="RSL57585.1"/>
    </source>
</evidence>
<dbReference type="PANTHER" id="PTHR48020">
    <property type="entry name" value="PROTON MYO-INOSITOL COTRANSPORTER"/>
    <property type="match status" value="1"/>
</dbReference>
<dbReference type="NCBIfam" id="TIGR00879">
    <property type="entry name" value="SP"/>
    <property type="match status" value="1"/>
</dbReference>
<protein>
    <recommendedName>
        <fullName evidence="10">Major facilitator superfamily (MFS) profile domain-containing protein</fullName>
    </recommendedName>
</protein>
<feature type="transmembrane region" description="Helical" evidence="9">
    <location>
        <begin position="247"/>
        <end position="270"/>
    </location>
</feature>
<evidence type="ECO:0000256" key="7">
    <source>
        <dbReference type="RuleBase" id="RU003346"/>
    </source>
</evidence>
<evidence type="ECO:0000256" key="2">
    <source>
        <dbReference type="ARBA" id="ARBA00010992"/>
    </source>
</evidence>
<dbReference type="InterPro" id="IPR005828">
    <property type="entry name" value="MFS_sugar_transport-like"/>
</dbReference>
<keyword evidence="5 9" id="KW-1133">Transmembrane helix</keyword>